<reference evidence="1" key="1">
    <citation type="submission" date="2023-07" db="EMBL/GenBank/DDBJ databases">
        <title>Genome content predicts the carbon catabolic preferences of heterotrophic bacteria.</title>
        <authorList>
            <person name="Gralka M."/>
        </authorList>
    </citation>
    <scope>NUCLEOTIDE SEQUENCE</scope>
    <source>
        <strain evidence="1">I3M17_2</strain>
    </source>
</reference>
<gene>
    <name evidence="1" type="ORF">Q4521_07100</name>
</gene>
<dbReference type="Pfam" id="PF07277">
    <property type="entry name" value="SapC"/>
    <property type="match status" value="1"/>
</dbReference>
<sequence length="239" mass="27061">MSTQLLFYKEPTVLEKDKHADLTFKREGSYSFASAMNSAPLAGVEFTQACHDHPILFVKNEKSGFIPVVLLSLKKDSHDLGDDWGGKYVPAFIRRYPFGVTPEGAIVFDKEAPHFSGGGDAIFDENKEPTETLKQIVGFLRSVDTGYAETEEFCRALAEKEILQPLNRALKFGEQQVNLTDLYRVDEAKLYELDEKELHTWFKNKWIAWCHSHLHSLAELNGVAKRHMDALEAEAPKAE</sequence>
<dbReference type="RefSeq" id="WP_216062433.1">
    <property type="nucleotide sequence ID" value="NZ_CP123764.1"/>
</dbReference>
<dbReference type="InterPro" id="IPR010836">
    <property type="entry name" value="SapC"/>
</dbReference>
<evidence type="ECO:0000313" key="2">
    <source>
        <dbReference type="Proteomes" id="UP001169760"/>
    </source>
</evidence>
<proteinExistence type="predicted"/>
<dbReference type="AlphaFoldDB" id="A0AAW7X367"/>
<dbReference type="EMBL" id="JAUOPB010000004">
    <property type="protein sequence ID" value="MDO6422235.1"/>
    <property type="molecule type" value="Genomic_DNA"/>
</dbReference>
<evidence type="ECO:0000313" key="1">
    <source>
        <dbReference type="EMBL" id="MDO6422235.1"/>
    </source>
</evidence>
<name>A0AAW7X367_9GAMM</name>
<accession>A0AAW7X367</accession>
<comment type="caution">
    <text evidence="1">The sequence shown here is derived from an EMBL/GenBank/DDBJ whole genome shotgun (WGS) entry which is preliminary data.</text>
</comment>
<protein>
    <submittedName>
        <fullName evidence="1">SapC family protein</fullName>
    </submittedName>
</protein>
<dbReference type="Proteomes" id="UP001169760">
    <property type="component" value="Unassembled WGS sequence"/>
</dbReference>
<organism evidence="1 2">
    <name type="scientific">Saccharophagus degradans</name>
    <dbReference type="NCBI Taxonomy" id="86304"/>
    <lineage>
        <taxon>Bacteria</taxon>
        <taxon>Pseudomonadati</taxon>
        <taxon>Pseudomonadota</taxon>
        <taxon>Gammaproteobacteria</taxon>
        <taxon>Cellvibrionales</taxon>
        <taxon>Cellvibrionaceae</taxon>
        <taxon>Saccharophagus</taxon>
    </lineage>
</organism>